<dbReference type="EMBL" id="QUNF01000029">
    <property type="protein sequence ID" value="REG81121.1"/>
    <property type="molecule type" value="Genomic_DNA"/>
</dbReference>
<dbReference type="InterPro" id="IPR011650">
    <property type="entry name" value="Peptidase_M20_dimer"/>
</dbReference>
<dbReference type="RefSeq" id="WP_086543109.1">
    <property type="nucleotide sequence ID" value="NZ_MSSW01000063.1"/>
</dbReference>
<dbReference type="OrthoDB" id="9792335at2"/>
<dbReference type="SUPFAM" id="SSF53187">
    <property type="entry name" value="Zn-dependent exopeptidases"/>
    <property type="match status" value="1"/>
</dbReference>
<dbReference type="AlphaFoldDB" id="A0A3E0DH42"/>
<dbReference type="GO" id="GO:0016787">
    <property type="term" value="F:hydrolase activity"/>
    <property type="evidence" value="ECO:0007669"/>
    <property type="project" value="UniProtKB-KW"/>
</dbReference>
<dbReference type="Pfam" id="PF01546">
    <property type="entry name" value="Peptidase_M20"/>
    <property type="match status" value="1"/>
</dbReference>
<dbReference type="PANTHER" id="PTHR43808:SF32">
    <property type="entry name" value="ARGE_DAPE-RELATED DEACYLASE"/>
    <property type="match status" value="1"/>
</dbReference>
<dbReference type="Pfam" id="PF07687">
    <property type="entry name" value="M20_dimer"/>
    <property type="match status" value="1"/>
</dbReference>
<evidence type="ECO:0000259" key="3">
    <source>
        <dbReference type="Pfam" id="PF07687"/>
    </source>
</evidence>
<reference evidence="4 5" key="1">
    <citation type="submission" date="2018-08" db="EMBL/GenBank/DDBJ databases">
        <title>Genomic Encyclopedia of Archaeal and Bacterial Type Strains, Phase II (KMG-II): from individual species to whole genera.</title>
        <authorList>
            <person name="Goeker M."/>
        </authorList>
    </citation>
    <scope>NUCLEOTIDE SEQUENCE [LARGE SCALE GENOMIC DNA]</scope>
    <source>
        <strain evidence="4 5">DSM 15986</strain>
    </source>
</reference>
<feature type="domain" description="Peptidase M20 dimerisation" evidence="3">
    <location>
        <begin position="174"/>
        <end position="277"/>
    </location>
</feature>
<gene>
    <name evidence="4" type="ORF">C8N25_12966</name>
</gene>
<evidence type="ECO:0000256" key="1">
    <source>
        <dbReference type="ARBA" id="ARBA00022723"/>
    </source>
</evidence>
<dbReference type="PANTHER" id="PTHR43808">
    <property type="entry name" value="ACETYLORNITHINE DEACETYLASE"/>
    <property type="match status" value="1"/>
</dbReference>
<dbReference type="Proteomes" id="UP000256405">
    <property type="component" value="Unassembled WGS sequence"/>
</dbReference>
<dbReference type="InterPro" id="IPR036264">
    <property type="entry name" value="Bact_exopeptidase_dim_dom"/>
</dbReference>
<organism evidence="4 5">
    <name type="scientific">Algoriphagus antarcticus</name>
    <dbReference type="NCBI Taxonomy" id="238540"/>
    <lineage>
        <taxon>Bacteria</taxon>
        <taxon>Pseudomonadati</taxon>
        <taxon>Bacteroidota</taxon>
        <taxon>Cytophagia</taxon>
        <taxon>Cytophagales</taxon>
        <taxon>Cyclobacteriaceae</taxon>
        <taxon>Algoriphagus</taxon>
    </lineage>
</organism>
<sequence>MREEIIKLTSELVKIPSRAGIDSVEKIQNYLEKWFEKREIAVIPLLDREDLKVGFYLHIHSDIPGPAICLNSCLDTAPFGDEGQWIYSPTSGIEKDEYLYGRGSADSKVAVSIFSHLADYFQKNKSLLAGDLFFVFDADEHTGNFQGIRSFLDQSPIKPDAVLIGYPGNDKLIIGSRGFLRAEITVYGASAHSGSSSKTGINAISEMAKIIQSIKEKSLPKENNTSFGMGPKVTITEVNGGDGYNLVPDRCSCKLDFRLTPNVNKEVAERWIESIIYNNRLVDGIKPPQIKYRESWPAFHLPVESEFVQLFLEIAQRVFQKNIVPSVSGPSNIGNFLASRGIPALSGFGVSYDQIHATDERVHLETVMPVYEVYRQVILSMMKSKKQFVVQKE</sequence>
<comment type="caution">
    <text evidence="4">The sequence shown here is derived from an EMBL/GenBank/DDBJ whole genome shotgun (WGS) entry which is preliminary data.</text>
</comment>
<dbReference type="InterPro" id="IPR050072">
    <property type="entry name" value="Peptidase_M20A"/>
</dbReference>
<evidence type="ECO:0000313" key="5">
    <source>
        <dbReference type="Proteomes" id="UP000256405"/>
    </source>
</evidence>
<protein>
    <submittedName>
        <fullName evidence="4">Succinyl-diaminopimelate desuccinylase</fullName>
    </submittedName>
</protein>
<name>A0A3E0DH42_9BACT</name>
<dbReference type="GO" id="GO:0046872">
    <property type="term" value="F:metal ion binding"/>
    <property type="evidence" value="ECO:0007669"/>
    <property type="project" value="UniProtKB-KW"/>
</dbReference>
<keyword evidence="2" id="KW-0378">Hydrolase</keyword>
<evidence type="ECO:0000313" key="4">
    <source>
        <dbReference type="EMBL" id="REG81121.1"/>
    </source>
</evidence>
<keyword evidence="1" id="KW-0479">Metal-binding</keyword>
<dbReference type="Gene3D" id="3.40.630.10">
    <property type="entry name" value="Zn peptidases"/>
    <property type="match status" value="2"/>
</dbReference>
<dbReference type="InterPro" id="IPR002933">
    <property type="entry name" value="Peptidase_M20"/>
</dbReference>
<evidence type="ECO:0000256" key="2">
    <source>
        <dbReference type="ARBA" id="ARBA00022801"/>
    </source>
</evidence>
<dbReference type="SUPFAM" id="SSF55031">
    <property type="entry name" value="Bacterial exopeptidase dimerisation domain"/>
    <property type="match status" value="1"/>
</dbReference>
<proteinExistence type="predicted"/>
<keyword evidence="5" id="KW-1185">Reference proteome</keyword>
<dbReference type="Gene3D" id="3.30.70.360">
    <property type="match status" value="1"/>
</dbReference>
<accession>A0A3E0DH42</accession>